<dbReference type="Proteomes" id="UP000095286">
    <property type="component" value="Unplaced"/>
</dbReference>
<proteinExistence type="predicted"/>
<organism evidence="1 2">
    <name type="scientific">Rhabditophanes sp. KR3021</name>
    <dbReference type="NCBI Taxonomy" id="114890"/>
    <lineage>
        <taxon>Eukaryota</taxon>
        <taxon>Metazoa</taxon>
        <taxon>Ecdysozoa</taxon>
        <taxon>Nematoda</taxon>
        <taxon>Chromadorea</taxon>
        <taxon>Rhabditida</taxon>
        <taxon>Tylenchina</taxon>
        <taxon>Panagrolaimomorpha</taxon>
        <taxon>Strongyloidoidea</taxon>
        <taxon>Alloionematidae</taxon>
        <taxon>Rhabditophanes</taxon>
    </lineage>
</organism>
<name>A0AC35TY03_9BILA</name>
<protein>
    <submittedName>
        <fullName evidence="2">EB domain-containing protein</fullName>
    </submittedName>
</protein>
<sequence length="405" mass="44393">MKLLLLIVLNISFAYCDKTIWCYSGILNVDAEGQTNGIGKLIQGSITNPCVNATIVDANNKVGYLSFTLDFYQAFMKFYYSVIISDNVNLGCSAKTNLYPSSSTSKGYTEYCLCADNVCNIGSTSPTQNCLSERKGLDYVGISDVYGEVEACADVNDVCITATGNTDYSTVSYKGCLGNLEANLGKYINKAVTKDTEKCHEVPVTGALKTAYLNFCMCSDEFCNVNFNTATSQDCTELTVGFNIYGWQDSKKTTISCNINEPCGKIVAYDKGRWMSTQGCLSDLDPIIVKNNAISFPDNKCDKSNNKVDFQVVTGLDAQLCSCIGNCDYDAAPYSQCYSQSKGLDFIGISDYYNYFKEICTDNDSCYSVQTTGDNPFISFYGCSKVYNQFVAPHLVKPMTVTNVS</sequence>
<reference evidence="2" key="1">
    <citation type="submission" date="2016-11" db="UniProtKB">
        <authorList>
            <consortium name="WormBaseParasite"/>
        </authorList>
    </citation>
    <scope>IDENTIFICATION</scope>
    <source>
        <strain evidence="2">KR3021</strain>
    </source>
</reference>
<dbReference type="WBParaSite" id="RSKR_0000545600.1">
    <property type="protein sequence ID" value="RSKR_0000545600.1"/>
    <property type="gene ID" value="RSKR_0000545600"/>
</dbReference>
<evidence type="ECO:0000313" key="1">
    <source>
        <dbReference type="Proteomes" id="UP000095286"/>
    </source>
</evidence>
<evidence type="ECO:0000313" key="2">
    <source>
        <dbReference type="WBParaSite" id="RSKR_0000545600.1"/>
    </source>
</evidence>
<accession>A0AC35TY03</accession>